<reference evidence="3 4" key="1">
    <citation type="submission" date="2019-09" db="EMBL/GenBank/DDBJ databases">
        <title>Nocardioides panacisoli sp. nov., isolated from the soil of a ginseng field.</title>
        <authorList>
            <person name="Cho C."/>
        </authorList>
    </citation>
    <scope>NUCLEOTIDE SEQUENCE [LARGE SCALE GENOMIC DNA]</scope>
    <source>
        <strain evidence="3 4">BN140041</strain>
    </source>
</reference>
<feature type="signal peptide" evidence="2">
    <location>
        <begin position="1"/>
        <end position="27"/>
    </location>
</feature>
<feature type="compositionally biased region" description="Basic and acidic residues" evidence="1">
    <location>
        <begin position="100"/>
        <end position="111"/>
    </location>
</feature>
<dbReference type="EMBL" id="VUJW01000001">
    <property type="protein sequence ID" value="KAA1428794.1"/>
    <property type="molecule type" value="Genomic_DNA"/>
</dbReference>
<comment type="caution">
    <text evidence="3">The sequence shown here is derived from an EMBL/GenBank/DDBJ whole genome shotgun (WGS) entry which is preliminary data.</text>
</comment>
<feature type="region of interest" description="Disordered" evidence="1">
    <location>
        <begin position="29"/>
        <end position="53"/>
    </location>
</feature>
<accession>A0A5B1M7U6</accession>
<dbReference type="RefSeq" id="WP_149748417.1">
    <property type="nucleotide sequence ID" value="NZ_VUJW01000001.1"/>
</dbReference>
<dbReference type="AlphaFoldDB" id="A0A5B1M7U6"/>
<keyword evidence="2" id="KW-0732">Signal</keyword>
<organism evidence="3 4">
    <name type="scientific">Nocardioides antri</name>
    <dbReference type="NCBI Taxonomy" id="2607659"/>
    <lineage>
        <taxon>Bacteria</taxon>
        <taxon>Bacillati</taxon>
        <taxon>Actinomycetota</taxon>
        <taxon>Actinomycetes</taxon>
        <taxon>Propionibacteriales</taxon>
        <taxon>Nocardioidaceae</taxon>
        <taxon>Nocardioides</taxon>
    </lineage>
</organism>
<dbReference type="Proteomes" id="UP000324351">
    <property type="component" value="Unassembled WGS sequence"/>
</dbReference>
<evidence type="ECO:0000256" key="1">
    <source>
        <dbReference type="SAM" id="MobiDB-lite"/>
    </source>
</evidence>
<proteinExistence type="predicted"/>
<protein>
    <recommendedName>
        <fullName evidence="5">Neutral metalloproteinase</fullName>
    </recommendedName>
</protein>
<evidence type="ECO:0008006" key="5">
    <source>
        <dbReference type="Google" id="ProtNLM"/>
    </source>
</evidence>
<feature type="chain" id="PRO_5023059512" description="Neutral metalloproteinase" evidence="2">
    <location>
        <begin position="28"/>
        <end position="554"/>
    </location>
</feature>
<reference evidence="3 4" key="2">
    <citation type="submission" date="2019-09" db="EMBL/GenBank/DDBJ databases">
        <authorList>
            <person name="Jin C."/>
        </authorList>
    </citation>
    <scope>NUCLEOTIDE SEQUENCE [LARGE SCALE GENOMIC DNA]</scope>
    <source>
        <strain evidence="3 4">BN140041</strain>
    </source>
</reference>
<name>A0A5B1M7U6_9ACTN</name>
<sequence>MRFPRALIALPVALTLGLTLGAPAAVADEVHPPTLPGSQASPTGQANRSEQAQQALAEVEAILRGDRTGQRGRTTDGRSLTVALRDLRVLKDALPADDQKKVERMLQRPDDTSDPYDPDDDLDDLINVPLPLEACQGVICVHYTETDTNGGAAGNGHAPTGSDGDPNTVPAYVTQVLDTTRQIHADYLAAGYRRPKPDGSIGGGTNVVDIYLGDIGDSGIYGYCTSDDPNDPNTSGDYSLWAYCTLDDDYRTGQFPRNTPTENMQVTAAHEYFHAVQYAYDAYEDGWILESTAAWVEDEMFDAVNDNRQYLRGSPISHPGTPLDHFGDGFHYGTWIWWRYLTEKFPAREGRLPKLVLDVWNRLDGRPSGPDDYSMQGLSRVLGTRGTSLQKEFQLFSAANRHPKDVYDEGGSYRASPTGLTVRFGSAARKGVHFSPWHLSSGTARLKPVDLSQRDWKVRIRFNAPATARGGAFVALVHKTSGRVDTSVVRLSRTGAGTKTLPFSSRSIKGVDVVFVNTSARFDCWQNATPYSCFGGIPLDDGLRSEFVAKAFRS</sequence>
<keyword evidence="4" id="KW-1185">Reference proteome</keyword>
<dbReference type="NCBIfam" id="NF045524">
    <property type="entry name" value="MXAN_6640_HExxH"/>
    <property type="match status" value="1"/>
</dbReference>
<evidence type="ECO:0000313" key="4">
    <source>
        <dbReference type="Proteomes" id="UP000324351"/>
    </source>
</evidence>
<evidence type="ECO:0000256" key="2">
    <source>
        <dbReference type="SAM" id="SignalP"/>
    </source>
</evidence>
<gene>
    <name evidence="3" type="ORF">F0U47_00815</name>
</gene>
<feature type="compositionally biased region" description="Polar residues" evidence="1">
    <location>
        <begin position="36"/>
        <end position="49"/>
    </location>
</feature>
<feature type="region of interest" description="Disordered" evidence="1">
    <location>
        <begin position="100"/>
        <end position="119"/>
    </location>
</feature>
<evidence type="ECO:0000313" key="3">
    <source>
        <dbReference type="EMBL" id="KAA1428794.1"/>
    </source>
</evidence>